<evidence type="ECO:0000313" key="1">
    <source>
        <dbReference type="EMBL" id="CDP21109.1"/>
    </source>
</evidence>
<gene>
    <name evidence="1" type="ORF">GSCOC_T00010417001</name>
</gene>
<dbReference type="AlphaFoldDB" id="A0A068VKI2"/>
<dbReference type="Proteomes" id="UP000295252">
    <property type="component" value="Unassembled WGS sequence"/>
</dbReference>
<sequence>MFPQLYIQVSNNYMSQAKQKQFPTIHKMIPNPNCTRYRPSNHVNKHNKPFLRLEPCGGE</sequence>
<accession>A0A068VKI2</accession>
<organism evidence="1 2">
    <name type="scientific">Coffea canephora</name>
    <name type="common">Robusta coffee</name>
    <dbReference type="NCBI Taxonomy" id="49390"/>
    <lineage>
        <taxon>Eukaryota</taxon>
        <taxon>Viridiplantae</taxon>
        <taxon>Streptophyta</taxon>
        <taxon>Embryophyta</taxon>
        <taxon>Tracheophyta</taxon>
        <taxon>Spermatophyta</taxon>
        <taxon>Magnoliopsida</taxon>
        <taxon>eudicotyledons</taxon>
        <taxon>Gunneridae</taxon>
        <taxon>Pentapetalae</taxon>
        <taxon>asterids</taxon>
        <taxon>lamiids</taxon>
        <taxon>Gentianales</taxon>
        <taxon>Rubiaceae</taxon>
        <taxon>Ixoroideae</taxon>
        <taxon>Gardenieae complex</taxon>
        <taxon>Bertiereae - Coffeeae clade</taxon>
        <taxon>Coffeeae</taxon>
        <taxon>Coffea</taxon>
    </lineage>
</organism>
<proteinExistence type="predicted"/>
<dbReference type="EMBL" id="HG741602">
    <property type="protein sequence ID" value="CDP21109.1"/>
    <property type="molecule type" value="Genomic_DNA"/>
</dbReference>
<keyword evidence="2" id="KW-1185">Reference proteome</keyword>
<name>A0A068VKI2_COFCA</name>
<protein>
    <submittedName>
        <fullName evidence="1">DH200=94 genomic scaffold, scaffold_2518</fullName>
    </submittedName>
</protein>
<evidence type="ECO:0000313" key="2">
    <source>
        <dbReference type="Proteomes" id="UP000295252"/>
    </source>
</evidence>
<dbReference type="Gramene" id="CDP21109">
    <property type="protein sequence ID" value="CDP21109"/>
    <property type="gene ID" value="GSCOC_T00010417001"/>
</dbReference>
<dbReference type="InParanoid" id="A0A068VKI2"/>
<reference evidence="2" key="1">
    <citation type="journal article" date="2014" name="Science">
        <title>The coffee genome provides insight into the convergent evolution of caffeine biosynthesis.</title>
        <authorList>
            <person name="Denoeud F."/>
            <person name="Carretero-Paulet L."/>
            <person name="Dereeper A."/>
            <person name="Droc G."/>
            <person name="Guyot R."/>
            <person name="Pietrella M."/>
            <person name="Zheng C."/>
            <person name="Alberti A."/>
            <person name="Anthony F."/>
            <person name="Aprea G."/>
            <person name="Aury J.M."/>
            <person name="Bento P."/>
            <person name="Bernard M."/>
            <person name="Bocs S."/>
            <person name="Campa C."/>
            <person name="Cenci A."/>
            <person name="Combes M.C."/>
            <person name="Crouzillat D."/>
            <person name="Da Silva C."/>
            <person name="Daddiego L."/>
            <person name="De Bellis F."/>
            <person name="Dussert S."/>
            <person name="Garsmeur O."/>
            <person name="Gayraud T."/>
            <person name="Guignon V."/>
            <person name="Jahn K."/>
            <person name="Jamilloux V."/>
            <person name="Joet T."/>
            <person name="Labadie K."/>
            <person name="Lan T."/>
            <person name="Leclercq J."/>
            <person name="Lepelley M."/>
            <person name="Leroy T."/>
            <person name="Li L.T."/>
            <person name="Librado P."/>
            <person name="Lopez L."/>
            <person name="Munoz A."/>
            <person name="Noel B."/>
            <person name="Pallavicini A."/>
            <person name="Perrotta G."/>
            <person name="Poncet V."/>
            <person name="Pot D."/>
            <person name="Priyono X."/>
            <person name="Rigoreau M."/>
            <person name="Rouard M."/>
            <person name="Rozas J."/>
            <person name="Tranchant-Dubreuil C."/>
            <person name="VanBuren R."/>
            <person name="Zhang Q."/>
            <person name="Andrade A.C."/>
            <person name="Argout X."/>
            <person name="Bertrand B."/>
            <person name="de Kochko A."/>
            <person name="Graziosi G."/>
            <person name="Henry R.J."/>
            <person name="Jayarama X."/>
            <person name="Ming R."/>
            <person name="Nagai C."/>
            <person name="Rounsley S."/>
            <person name="Sankoff D."/>
            <person name="Giuliano G."/>
            <person name="Albert V.A."/>
            <person name="Wincker P."/>
            <person name="Lashermes P."/>
        </authorList>
    </citation>
    <scope>NUCLEOTIDE SEQUENCE [LARGE SCALE GENOMIC DNA]</scope>
    <source>
        <strain evidence="2">cv. DH200-94</strain>
    </source>
</reference>